<organism evidence="2 3">
    <name type="scientific">Glonium stellatum</name>
    <dbReference type="NCBI Taxonomy" id="574774"/>
    <lineage>
        <taxon>Eukaryota</taxon>
        <taxon>Fungi</taxon>
        <taxon>Dikarya</taxon>
        <taxon>Ascomycota</taxon>
        <taxon>Pezizomycotina</taxon>
        <taxon>Dothideomycetes</taxon>
        <taxon>Pleosporomycetidae</taxon>
        <taxon>Gloniales</taxon>
        <taxon>Gloniaceae</taxon>
        <taxon>Glonium</taxon>
    </lineage>
</organism>
<keyword evidence="3" id="KW-1185">Reference proteome</keyword>
<name>A0A8E2EWR8_9PEZI</name>
<protein>
    <submittedName>
        <fullName evidence="2">HET-domain-containing protein</fullName>
    </submittedName>
</protein>
<evidence type="ECO:0000313" key="3">
    <source>
        <dbReference type="Proteomes" id="UP000250140"/>
    </source>
</evidence>
<dbReference type="PANTHER" id="PTHR24148:SF64">
    <property type="entry name" value="HETEROKARYON INCOMPATIBILITY DOMAIN-CONTAINING PROTEIN"/>
    <property type="match status" value="1"/>
</dbReference>
<dbReference type="InterPro" id="IPR010730">
    <property type="entry name" value="HET"/>
</dbReference>
<dbReference type="AlphaFoldDB" id="A0A8E2EWR8"/>
<proteinExistence type="predicted"/>
<gene>
    <name evidence="2" type="ORF">AOQ84DRAFT_411650</name>
</gene>
<evidence type="ECO:0000313" key="2">
    <source>
        <dbReference type="EMBL" id="OCL06216.1"/>
    </source>
</evidence>
<dbReference type="Proteomes" id="UP000250140">
    <property type="component" value="Unassembled WGS sequence"/>
</dbReference>
<feature type="domain" description="Heterokaryon incompatibility" evidence="1">
    <location>
        <begin position="100"/>
        <end position="262"/>
    </location>
</feature>
<dbReference type="OrthoDB" id="2157530at2759"/>
<sequence>MGHVFNSSQDSIPIHDPFIRYVPPIRADDTPQPDNKVNFRKTKFVKITRGKIFGKIKFQYNYKPLKDDEIRLIELEKPSEDNKIRCKIHVKPLKEVRGKYEALSYHWGTKQGEIATNTIYVDDAISKFDDLVLQVIGKSKPKEFEVHDNLYNALTYLRSDKEPVILWIDAICINQRSDPLGKEEKEKQVARMADIYNSAYRVIVWLGPPEPKTDLAFKFIKRIVVLREFDKLLEDGNYSDEWVAFTDLMRYPWFSRRWVVQEIALARKATLICGKSDVSWNDFADAVALFVTTLDRIKTFFSDPAALLDVEALGAIQLVLWISNLIRKSENGDIQEHLVCLETLVCSLLFFTTGTAHDAIYSLLSLARDTSQKYFPDRSPPLERPKFNLKVDYSRHAIEVFMEFTRSCIETSRSLDIICRHWAPNVDGAPFPSWISKIADSSFGEPEDALQGRRNGDSFVGAPYRDSQKIYNASRGTITASDDFYFGPHEPIPLSPTMSSPTKEKASEYSLPIDGPFSGILNVKGFQIATIYNVSGRILRGMIDHTWLCHGGWDRSRRSRVPDKLWRTLVADRGPNGSNPTGWYRRACAQCLTDVAITDINGDFNVSYVQPSDQKPRSDILAQFLQMVRRIVYNRKFFLANPWLTNQLEPLYGLGPGRAEKEDIICILAGCTVPVILRKHMNEKNEIYYEMIGEAFVYGKMDGEAMAGLDHETVRTRFDWFTLR</sequence>
<dbReference type="InterPro" id="IPR052895">
    <property type="entry name" value="HetReg/Transcr_Mod"/>
</dbReference>
<reference evidence="2 3" key="1">
    <citation type="journal article" date="2016" name="Nat. Commun.">
        <title>Ectomycorrhizal ecology is imprinted in the genome of the dominant symbiotic fungus Cenococcum geophilum.</title>
        <authorList>
            <consortium name="DOE Joint Genome Institute"/>
            <person name="Peter M."/>
            <person name="Kohler A."/>
            <person name="Ohm R.A."/>
            <person name="Kuo A."/>
            <person name="Krutzmann J."/>
            <person name="Morin E."/>
            <person name="Arend M."/>
            <person name="Barry K.W."/>
            <person name="Binder M."/>
            <person name="Choi C."/>
            <person name="Clum A."/>
            <person name="Copeland A."/>
            <person name="Grisel N."/>
            <person name="Haridas S."/>
            <person name="Kipfer T."/>
            <person name="LaButti K."/>
            <person name="Lindquist E."/>
            <person name="Lipzen A."/>
            <person name="Maire R."/>
            <person name="Meier B."/>
            <person name="Mihaltcheva S."/>
            <person name="Molinier V."/>
            <person name="Murat C."/>
            <person name="Poggeler S."/>
            <person name="Quandt C.A."/>
            <person name="Sperisen C."/>
            <person name="Tritt A."/>
            <person name="Tisserant E."/>
            <person name="Crous P.W."/>
            <person name="Henrissat B."/>
            <person name="Nehls U."/>
            <person name="Egli S."/>
            <person name="Spatafora J.W."/>
            <person name="Grigoriev I.V."/>
            <person name="Martin F.M."/>
        </authorList>
    </citation>
    <scope>NUCLEOTIDE SEQUENCE [LARGE SCALE GENOMIC DNA]</scope>
    <source>
        <strain evidence="2 3">CBS 207.34</strain>
    </source>
</reference>
<accession>A0A8E2EWR8</accession>
<dbReference type="Pfam" id="PF06985">
    <property type="entry name" value="HET"/>
    <property type="match status" value="1"/>
</dbReference>
<evidence type="ECO:0000259" key="1">
    <source>
        <dbReference type="Pfam" id="PF06985"/>
    </source>
</evidence>
<dbReference type="EMBL" id="KV750108">
    <property type="protein sequence ID" value="OCL06216.1"/>
    <property type="molecule type" value="Genomic_DNA"/>
</dbReference>
<dbReference type="PANTHER" id="PTHR24148">
    <property type="entry name" value="ANKYRIN REPEAT DOMAIN-CONTAINING PROTEIN 39 HOMOLOG-RELATED"/>
    <property type="match status" value="1"/>
</dbReference>